<dbReference type="EMBL" id="CALNXI010000173">
    <property type="protein sequence ID" value="CAH3021195.1"/>
    <property type="molecule type" value="Genomic_DNA"/>
</dbReference>
<keyword evidence="2" id="KW-1185">Reference proteome</keyword>
<name>A0ABN8LV79_9CNID</name>
<organism evidence="1 2">
    <name type="scientific">Porites evermanni</name>
    <dbReference type="NCBI Taxonomy" id="104178"/>
    <lineage>
        <taxon>Eukaryota</taxon>
        <taxon>Metazoa</taxon>
        <taxon>Cnidaria</taxon>
        <taxon>Anthozoa</taxon>
        <taxon>Hexacorallia</taxon>
        <taxon>Scleractinia</taxon>
        <taxon>Fungiina</taxon>
        <taxon>Poritidae</taxon>
        <taxon>Porites</taxon>
    </lineage>
</organism>
<dbReference type="Proteomes" id="UP001159427">
    <property type="component" value="Unassembled WGS sequence"/>
</dbReference>
<proteinExistence type="predicted"/>
<gene>
    <name evidence="1" type="ORF">PEVE_00010361</name>
</gene>
<sequence>MLELLKRNIDIRFTERQSRYGSFNLICPKYKKESEGARTFQVSATRFWNSLPNEINDLSVVEADVIVSSVVVETDFDVLTADITVESGVLRSNEGKITFKLIEKYRYGLPKTVSKHLEEESLGLPGSGLGVIKADVIVSSVVVETDFDVVTADITVESGVLVSIGVI</sequence>
<protein>
    <submittedName>
        <fullName evidence="1">Uncharacterized protein</fullName>
    </submittedName>
</protein>
<evidence type="ECO:0000313" key="2">
    <source>
        <dbReference type="Proteomes" id="UP001159427"/>
    </source>
</evidence>
<reference evidence="1 2" key="1">
    <citation type="submission" date="2022-05" db="EMBL/GenBank/DDBJ databases">
        <authorList>
            <consortium name="Genoscope - CEA"/>
            <person name="William W."/>
        </authorList>
    </citation>
    <scope>NUCLEOTIDE SEQUENCE [LARGE SCALE GENOMIC DNA]</scope>
</reference>
<comment type="caution">
    <text evidence="1">The sequence shown here is derived from an EMBL/GenBank/DDBJ whole genome shotgun (WGS) entry which is preliminary data.</text>
</comment>
<evidence type="ECO:0000313" key="1">
    <source>
        <dbReference type="EMBL" id="CAH3021195.1"/>
    </source>
</evidence>
<accession>A0ABN8LV79</accession>